<dbReference type="EMBL" id="JAGQKY010000084">
    <property type="protein sequence ID" value="MCA9397629.1"/>
    <property type="molecule type" value="Genomic_DNA"/>
</dbReference>
<protein>
    <submittedName>
        <fullName evidence="1">Uncharacterized protein</fullName>
    </submittedName>
</protein>
<proteinExistence type="predicted"/>
<reference evidence="1" key="1">
    <citation type="submission" date="2020-04" db="EMBL/GenBank/DDBJ databases">
        <authorList>
            <person name="Zhang T."/>
        </authorList>
    </citation>
    <scope>NUCLEOTIDE SEQUENCE</scope>
    <source>
        <strain evidence="1">HKST-UBA02</strain>
    </source>
</reference>
<evidence type="ECO:0000313" key="2">
    <source>
        <dbReference type="Proteomes" id="UP000699691"/>
    </source>
</evidence>
<dbReference type="Proteomes" id="UP000699691">
    <property type="component" value="Unassembled WGS sequence"/>
</dbReference>
<accession>A0A955RWA2</accession>
<dbReference type="AlphaFoldDB" id="A0A955RWA2"/>
<name>A0A955RWA2_UNCKA</name>
<comment type="caution">
    <text evidence="1">The sequence shown here is derived from an EMBL/GenBank/DDBJ whole genome shotgun (WGS) entry which is preliminary data.</text>
</comment>
<evidence type="ECO:0000313" key="1">
    <source>
        <dbReference type="EMBL" id="MCA9397629.1"/>
    </source>
</evidence>
<organism evidence="1 2">
    <name type="scientific">candidate division WWE3 bacterium</name>
    <dbReference type="NCBI Taxonomy" id="2053526"/>
    <lineage>
        <taxon>Bacteria</taxon>
        <taxon>Katanobacteria</taxon>
    </lineage>
</organism>
<reference evidence="1" key="2">
    <citation type="journal article" date="2021" name="Microbiome">
        <title>Successional dynamics and alternative stable states in a saline activated sludge microbial community over 9 years.</title>
        <authorList>
            <person name="Wang Y."/>
            <person name="Ye J."/>
            <person name="Ju F."/>
            <person name="Liu L."/>
            <person name="Boyd J.A."/>
            <person name="Deng Y."/>
            <person name="Parks D.H."/>
            <person name="Jiang X."/>
            <person name="Yin X."/>
            <person name="Woodcroft B.J."/>
            <person name="Tyson G.W."/>
            <person name="Hugenholtz P."/>
            <person name="Polz M.F."/>
            <person name="Zhang T."/>
        </authorList>
    </citation>
    <scope>NUCLEOTIDE SEQUENCE</scope>
    <source>
        <strain evidence="1">HKST-UBA02</strain>
    </source>
</reference>
<sequence>MFAVTTTRIFRIVSEAWRDFLSPMQKLSVPPTLSGQVPRYCNLYQFKIVDADHDMVGVINASEPLRPCARVMFYPVVDGEIQATGSLTTRGSLKNTGIAVETQLVRSTTRVA</sequence>
<gene>
    <name evidence="1" type="ORF">KC573_02270</name>
</gene>